<dbReference type="Proteomes" id="UP000585614">
    <property type="component" value="Unassembled WGS sequence"/>
</dbReference>
<evidence type="ECO:0000313" key="3">
    <source>
        <dbReference type="Proteomes" id="UP000585614"/>
    </source>
</evidence>
<protein>
    <submittedName>
        <fullName evidence="2">Uncharacterized protein</fullName>
    </submittedName>
</protein>
<comment type="caution">
    <text evidence="2">The sequence shown here is derived from an EMBL/GenBank/DDBJ whole genome shotgun (WGS) entry which is preliminary data.</text>
</comment>
<name>A0A7J8AV43_RHIFE</name>
<sequence length="146" mass="15918">MGLPFGRCVGPLHPSSKTKSPQTTIVHLLKEENDHGYVGGSKLRCSESNLDTATSQVKLFTQKVRRDEERQQLGWCMGSKDVRETSRFGPCVAPLGQGPTTTMTVVLHGGGAIWCIHLPKPQEMEPLETCTAAPVIMLGMNTLKES</sequence>
<dbReference type="EMBL" id="JACAGC010000001">
    <property type="protein sequence ID" value="KAF6390423.1"/>
    <property type="molecule type" value="Genomic_DNA"/>
</dbReference>
<accession>A0A7J8AV43</accession>
<organism evidence="2 3">
    <name type="scientific">Rhinolophus ferrumequinum</name>
    <name type="common">Greater horseshoe bat</name>
    <dbReference type="NCBI Taxonomy" id="59479"/>
    <lineage>
        <taxon>Eukaryota</taxon>
        <taxon>Metazoa</taxon>
        <taxon>Chordata</taxon>
        <taxon>Craniata</taxon>
        <taxon>Vertebrata</taxon>
        <taxon>Euteleostomi</taxon>
        <taxon>Mammalia</taxon>
        <taxon>Eutheria</taxon>
        <taxon>Laurasiatheria</taxon>
        <taxon>Chiroptera</taxon>
        <taxon>Yinpterochiroptera</taxon>
        <taxon>Rhinolophoidea</taxon>
        <taxon>Rhinolophidae</taxon>
        <taxon>Rhinolophinae</taxon>
        <taxon>Rhinolophus</taxon>
    </lineage>
</organism>
<gene>
    <name evidence="2" type="ORF">mRhiFer1_007979</name>
</gene>
<feature type="region of interest" description="Disordered" evidence="1">
    <location>
        <begin position="1"/>
        <end position="21"/>
    </location>
</feature>
<proteinExistence type="predicted"/>
<evidence type="ECO:0000256" key="1">
    <source>
        <dbReference type="SAM" id="MobiDB-lite"/>
    </source>
</evidence>
<evidence type="ECO:0000313" key="2">
    <source>
        <dbReference type="EMBL" id="KAF6390423.1"/>
    </source>
</evidence>
<dbReference type="AlphaFoldDB" id="A0A7J8AV43"/>
<reference evidence="2 3" key="1">
    <citation type="journal article" date="2020" name="Nature">
        <title>Six reference-quality genomes reveal evolution of bat adaptations.</title>
        <authorList>
            <person name="Jebb D."/>
            <person name="Huang Z."/>
            <person name="Pippel M."/>
            <person name="Hughes G.M."/>
            <person name="Lavrichenko K."/>
            <person name="Devanna P."/>
            <person name="Winkler S."/>
            <person name="Jermiin L.S."/>
            <person name="Skirmuntt E.C."/>
            <person name="Katzourakis A."/>
            <person name="Burkitt-Gray L."/>
            <person name="Ray D.A."/>
            <person name="Sullivan K.A.M."/>
            <person name="Roscito J.G."/>
            <person name="Kirilenko B.M."/>
            <person name="Davalos L.M."/>
            <person name="Corthals A.P."/>
            <person name="Power M.L."/>
            <person name="Jones G."/>
            <person name="Ransome R.D."/>
            <person name="Dechmann D.K.N."/>
            <person name="Locatelli A.G."/>
            <person name="Puechmaille S.J."/>
            <person name="Fedrigo O."/>
            <person name="Jarvis E.D."/>
            <person name="Hiller M."/>
            <person name="Vernes S.C."/>
            <person name="Myers E.W."/>
            <person name="Teeling E.C."/>
        </authorList>
    </citation>
    <scope>NUCLEOTIDE SEQUENCE [LARGE SCALE GENOMIC DNA]</scope>
    <source>
        <strain evidence="2">MRhiFer1</strain>
        <tissue evidence="2">Lung</tissue>
    </source>
</reference>